<dbReference type="PATRIC" id="fig|400092.3.peg.1666"/>
<gene>
    <name evidence="2" type="ORF">PKOR_07510</name>
</gene>
<feature type="domain" description="DUF4136" evidence="1">
    <location>
        <begin position="30"/>
        <end position="194"/>
    </location>
</feature>
<accession>A0A0E3ZD59</accession>
<dbReference type="Pfam" id="PF13590">
    <property type="entry name" value="DUF4136"/>
    <property type="match status" value="1"/>
</dbReference>
<dbReference type="HOGENOM" id="CLU_113282_2_0_10"/>
<dbReference type="PROSITE" id="PS51257">
    <property type="entry name" value="PROKAR_LIPOPROTEIN"/>
    <property type="match status" value="1"/>
</dbReference>
<dbReference type="Gene3D" id="3.30.160.670">
    <property type="match status" value="1"/>
</dbReference>
<evidence type="ECO:0000313" key="2">
    <source>
        <dbReference type="EMBL" id="AKD03000.1"/>
    </source>
</evidence>
<dbReference type="EMBL" id="CP009621">
    <property type="protein sequence ID" value="AKD03000.1"/>
    <property type="molecule type" value="Genomic_DNA"/>
</dbReference>
<dbReference type="RefSeq" id="WP_046310017.1">
    <property type="nucleotide sequence ID" value="NZ_CBCSCY010000048.1"/>
</dbReference>
<evidence type="ECO:0000259" key="1">
    <source>
        <dbReference type="Pfam" id="PF13590"/>
    </source>
</evidence>
<dbReference type="KEGG" id="pko:PKOR_07510"/>
<dbReference type="Proteomes" id="UP000033109">
    <property type="component" value="Chromosome"/>
</dbReference>
<name>A0A0E3ZD59_9BACT</name>
<organism evidence="2 3">
    <name type="scientific">Pontibacter korlensis</name>
    <dbReference type="NCBI Taxonomy" id="400092"/>
    <lineage>
        <taxon>Bacteria</taxon>
        <taxon>Pseudomonadati</taxon>
        <taxon>Bacteroidota</taxon>
        <taxon>Cytophagia</taxon>
        <taxon>Cytophagales</taxon>
        <taxon>Hymenobacteraceae</taxon>
        <taxon>Pontibacter</taxon>
    </lineage>
</organism>
<sequence length="200" mass="22753">MKADRLYILLLVLLTLASCSRIPQQNRQFSYDPTVNFTQFRTFNWYRAEVPKPIAGGSGPQFNLLLDQKIKEAIASELVKDGLRPEAENPDLLIAYDLAIDTSQINTTDYSFPEGFGYGYSYWFGYRFRYTTDNLPNYTPIQSFPTGTLVIDIIDPDTNQLLWRGHAEAGLNPSSQDVERINVAVANIMSEFPPITGRRR</sequence>
<dbReference type="InterPro" id="IPR025411">
    <property type="entry name" value="DUF4136"/>
</dbReference>
<dbReference type="AlphaFoldDB" id="A0A0E3ZD59"/>
<evidence type="ECO:0000313" key="3">
    <source>
        <dbReference type="Proteomes" id="UP000033109"/>
    </source>
</evidence>
<keyword evidence="3" id="KW-1185">Reference proteome</keyword>
<reference evidence="2 3" key="1">
    <citation type="journal article" date="2015" name="Sci. Rep.">
        <title>Unraveling adaptation of Pontibacter korlensis to radiation and infertility in desert through complete genome and comparative transcriptomic analysis.</title>
        <authorList>
            <person name="Dai J."/>
            <person name="Dai W."/>
            <person name="Qiu C."/>
            <person name="Yang Z."/>
            <person name="Zhang Y."/>
            <person name="Zhou M."/>
            <person name="Zhang L."/>
            <person name="Fang C."/>
            <person name="Gao Q."/>
            <person name="Yang Q."/>
            <person name="Li X."/>
            <person name="Wang Z."/>
            <person name="Wang Z."/>
            <person name="Jia Z."/>
            <person name="Chen X."/>
        </authorList>
    </citation>
    <scope>NUCLEOTIDE SEQUENCE [LARGE SCALE GENOMIC DNA]</scope>
    <source>
        <strain evidence="2 3">X14-1T</strain>
    </source>
</reference>
<proteinExistence type="predicted"/>
<dbReference type="OrthoDB" id="5432251at2"/>
<protein>
    <recommendedName>
        <fullName evidence="1">DUF4136 domain-containing protein</fullName>
    </recommendedName>
</protein>